<dbReference type="SUPFAM" id="SSF55021">
    <property type="entry name" value="ACT-like"/>
    <property type="match status" value="1"/>
</dbReference>
<accession>A0A7W9SKL2</accession>
<dbReference type="EMBL" id="JACHGW010000001">
    <property type="protein sequence ID" value="MBB6048352.1"/>
    <property type="molecule type" value="Genomic_DNA"/>
</dbReference>
<gene>
    <name evidence="1" type="ORF">HNQ39_000114</name>
</gene>
<keyword evidence="2" id="KW-1185">Reference proteome</keyword>
<dbReference type="RefSeq" id="WP_184191859.1">
    <property type="nucleotide sequence ID" value="NZ_JACHGW010000001.1"/>
</dbReference>
<evidence type="ECO:0000313" key="1">
    <source>
        <dbReference type="EMBL" id="MBB6048352.1"/>
    </source>
</evidence>
<reference evidence="1 2" key="1">
    <citation type="submission" date="2020-08" db="EMBL/GenBank/DDBJ databases">
        <title>Genomic Encyclopedia of Type Strains, Phase IV (KMG-IV): sequencing the most valuable type-strain genomes for metagenomic binning, comparative biology and taxonomic classification.</title>
        <authorList>
            <person name="Goeker M."/>
        </authorList>
    </citation>
    <scope>NUCLEOTIDE SEQUENCE [LARGE SCALE GENOMIC DNA]</scope>
    <source>
        <strain evidence="1 2">DSM 23562</strain>
    </source>
</reference>
<dbReference type="Proteomes" id="UP000520814">
    <property type="component" value="Unassembled WGS sequence"/>
</dbReference>
<sequence length="154" mass="16137">MKTYAFLLKLRDKPGAMEVIAATFAHRGISLATILANDAATAPDSLATVLVTFRTTRSRKDGVKAALARLTRVVSITEREEGDPTLQQSALVRLAPGAALPTDPQVQLTRLGVDAATGETLWALFGPLLAVEVSVEVLRASGSLSALSIATVAL</sequence>
<proteinExistence type="predicted"/>
<name>A0A7W9SKL2_ARMRO</name>
<dbReference type="InterPro" id="IPR045865">
    <property type="entry name" value="ACT-like_dom_sf"/>
</dbReference>
<comment type="caution">
    <text evidence="1">The sequence shown here is derived from an EMBL/GenBank/DDBJ whole genome shotgun (WGS) entry which is preliminary data.</text>
</comment>
<organism evidence="1 2">
    <name type="scientific">Armatimonas rosea</name>
    <dbReference type="NCBI Taxonomy" id="685828"/>
    <lineage>
        <taxon>Bacteria</taxon>
        <taxon>Bacillati</taxon>
        <taxon>Armatimonadota</taxon>
        <taxon>Armatimonadia</taxon>
        <taxon>Armatimonadales</taxon>
        <taxon>Armatimonadaceae</taxon>
        <taxon>Armatimonas</taxon>
    </lineage>
</organism>
<dbReference type="Gene3D" id="3.30.70.260">
    <property type="match status" value="1"/>
</dbReference>
<dbReference type="AlphaFoldDB" id="A0A7W9SKL2"/>
<evidence type="ECO:0000313" key="2">
    <source>
        <dbReference type="Proteomes" id="UP000520814"/>
    </source>
</evidence>
<protein>
    <submittedName>
        <fullName evidence="1">Acetolactate synthase small subunit</fullName>
    </submittedName>
</protein>